<keyword evidence="2" id="KW-1185">Reference proteome</keyword>
<comment type="caution">
    <text evidence="1">The sequence shown here is derived from an EMBL/GenBank/DDBJ whole genome shotgun (WGS) entry which is preliminary data.</text>
</comment>
<reference evidence="1" key="1">
    <citation type="submission" date="2021-02" db="EMBL/GenBank/DDBJ databases">
        <authorList>
            <consortium name="DOE Joint Genome Institute"/>
            <person name="Ahrendt S."/>
            <person name="Looney B.P."/>
            <person name="Miyauchi S."/>
            <person name="Morin E."/>
            <person name="Drula E."/>
            <person name="Courty P.E."/>
            <person name="Chicoki N."/>
            <person name="Fauchery L."/>
            <person name="Kohler A."/>
            <person name="Kuo A."/>
            <person name="Labutti K."/>
            <person name="Pangilinan J."/>
            <person name="Lipzen A."/>
            <person name="Riley R."/>
            <person name="Andreopoulos W."/>
            <person name="He G."/>
            <person name="Johnson J."/>
            <person name="Barry K.W."/>
            <person name="Grigoriev I.V."/>
            <person name="Nagy L."/>
            <person name="Hibbett D."/>
            <person name="Henrissat B."/>
            <person name="Matheny P.B."/>
            <person name="Labbe J."/>
            <person name="Martin F."/>
        </authorList>
    </citation>
    <scope>NUCLEOTIDE SEQUENCE</scope>
    <source>
        <strain evidence="1">EC-137</strain>
    </source>
</reference>
<name>A0ACB8QEK2_9AGAM</name>
<feature type="non-terminal residue" evidence="1">
    <location>
        <position position="1"/>
    </location>
</feature>
<proteinExistence type="predicted"/>
<reference evidence="1" key="2">
    <citation type="journal article" date="2022" name="New Phytol.">
        <title>Evolutionary transition to the ectomycorrhizal habit in the genomes of a hyperdiverse lineage of mushroom-forming fungi.</title>
        <authorList>
            <person name="Looney B."/>
            <person name="Miyauchi S."/>
            <person name="Morin E."/>
            <person name="Drula E."/>
            <person name="Courty P.E."/>
            <person name="Kohler A."/>
            <person name="Kuo A."/>
            <person name="LaButti K."/>
            <person name="Pangilinan J."/>
            <person name="Lipzen A."/>
            <person name="Riley R."/>
            <person name="Andreopoulos W."/>
            <person name="He G."/>
            <person name="Johnson J."/>
            <person name="Nolan M."/>
            <person name="Tritt A."/>
            <person name="Barry K.W."/>
            <person name="Grigoriev I.V."/>
            <person name="Nagy L.G."/>
            <person name="Hibbett D."/>
            <person name="Henrissat B."/>
            <person name="Matheny P.B."/>
            <person name="Labbe J."/>
            <person name="Martin F.M."/>
        </authorList>
    </citation>
    <scope>NUCLEOTIDE SEQUENCE</scope>
    <source>
        <strain evidence="1">EC-137</strain>
    </source>
</reference>
<evidence type="ECO:0000313" key="1">
    <source>
        <dbReference type="EMBL" id="KAI0030147.1"/>
    </source>
</evidence>
<organism evidence="1 2">
    <name type="scientific">Vararia minispora EC-137</name>
    <dbReference type="NCBI Taxonomy" id="1314806"/>
    <lineage>
        <taxon>Eukaryota</taxon>
        <taxon>Fungi</taxon>
        <taxon>Dikarya</taxon>
        <taxon>Basidiomycota</taxon>
        <taxon>Agaricomycotina</taxon>
        <taxon>Agaricomycetes</taxon>
        <taxon>Russulales</taxon>
        <taxon>Lachnocladiaceae</taxon>
        <taxon>Vararia</taxon>
    </lineage>
</organism>
<sequence length="107" mass="11591">VWWVCEGDTSWKLLETPQCPLGKQVAIALFVTDVVSDAILVLAPLCLLAGVKNRALVIRVTAVFLTTVLSTAFSLYHGYEIFTVGGTSEARAATFQVCVNLTCPCHF</sequence>
<gene>
    <name evidence="1" type="ORF">K488DRAFT_54872</name>
</gene>
<protein>
    <submittedName>
        <fullName evidence="1">Uncharacterized protein</fullName>
    </submittedName>
</protein>
<accession>A0ACB8QEK2</accession>
<evidence type="ECO:0000313" key="2">
    <source>
        <dbReference type="Proteomes" id="UP000814128"/>
    </source>
</evidence>
<dbReference type="Proteomes" id="UP000814128">
    <property type="component" value="Unassembled WGS sequence"/>
</dbReference>
<dbReference type="EMBL" id="MU273637">
    <property type="protein sequence ID" value="KAI0030147.1"/>
    <property type="molecule type" value="Genomic_DNA"/>
</dbReference>